<accession>K1R8K9</accession>
<dbReference type="EMBL" id="AJWZ01011433">
    <property type="protein sequence ID" value="EKC45287.1"/>
    <property type="molecule type" value="Genomic_DNA"/>
</dbReference>
<dbReference type="GO" id="GO:0004386">
    <property type="term" value="F:helicase activity"/>
    <property type="evidence" value="ECO:0007669"/>
    <property type="project" value="UniProtKB-KW"/>
</dbReference>
<evidence type="ECO:0000313" key="2">
    <source>
        <dbReference type="EMBL" id="EKC45287.1"/>
    </source>
</evidence>
<keyword evidence="2" id="KW-0067">ATP-binding</keyword>
<comment type="caution">
    <text evidence="2">The sequence shown here is derived from an EMBL/GenBank/DDBJ whole genome shotgun (WGS) entry which is preliminary data.</text>
</comment>
<reference evidence="2" key="1">
    <citation type="journal article" date="2013" name="Environ. Microbiol.">
        <title>Microbiota from the distal guts of lean and obese adolescents exhibit partial functional redundancy besides clear differences in community structure.</title>
        <authorList>
            <person name="Ferrer M."/>
            <person name="Ruiz A."/>
            <person name="Lanza F."/>
            <person name="Haange S.B."/>
            <person name="Oberbach A."/>
            <person name="Till H."/>
            <person name="Bargiela R."/>
            <person name="Campoy C."/>
            <person name="Segura M.T."/>
            <person name="Richter M."/>
            <person name="von Bergen M."/>
            <person name="Seifert J."/>
            <person name="Suarez A."/>
        </authorList>
    </citation>
    <scope>NUCLEOTIDE SEQUENCE</scope>
</reference>
<organism evidence="2">
    <name type="scientific">human gut metagenome</name>
    <dbReference type="NCBI Taxonomy" id="408170"/>
    <lineage>
        <taxon>unclassified sequences</taxon>
        <taxon>metagenomes</taxon>
        <taxon>organismal metagenomes</taxon>
    </lineage>
</organism>
<keyword evidence="2" id="KW-0347">Helicase</keyword>
<evidence type="ECO:0000256" key="1">
    <source>
        <dbReference type="SAM" id="MobiDB-lite"/>
    </source>
</evidence>
<keyword evidence="2" id="KW-0378">Hydrolase</keyword>
<keyword evidence="2" id="KW-0547">Nucleotide-binding</keyword>
<dbReference type="AlphaFoldDB" id="K1R8K9"/>
<gene>
    <name evidence="2" type="ORF">OBE_16965</name>
</gene>
<sequence>MKNIRGTYQEAELPELGEGEQIDTSIPADPNVKNYSYTVVDGEVYYRENSRMVKPELNATAAERVKGMVALRDCVNELIALQMDEYSAESRIQEAQTELNRLYDAFSAKHGLINDRANRLAFSDDSSYYLLCSLEVLDDDGKLERKADMFHKRTIKQQRSVDSVDTASEALAVCIGEKACVDLSFMASLMGGSEKIPQIVEDLKGVIYKEPNSGPFDLQDGGEHWAKGWQTADEYLSGNVRQKLRTAQRVAARDPFFAGNVDCPDCCPAEGLGGQ</sequence>
<protein>
    <submittedName>
        <fullName evidence="2">Superfamily II DNA and RNA helicase</fullName>
    </submittedName>
</protein>
<proteinExistence type="predicted"/>
<name>K1R8K9_9ZZZZ</name>
<feature type="region of interest" description="Disordered" evidence="1">
    <location>
        <begin position="1"/>
        <end position="22"/>
    </location>
</feature>
<feature type="compositionally biased region" description="Acidic residues" evidence="1">
    <location>
        <begin position="12"/>
        <end position="21"/>
    </location>
</feature>